<keyword evidence="3" id="KW-1185">Reference proteome</keyword>
<proteinExistence type="predicted"/>
<dbReference type="CDD" id="cd23453">
    <property type="entry name" value="beta-trefoil_Ricin_VPS13D"/>
    <property type="match status" value="1"/>
</dbReference>
<dbReference type="PANTHER" id="PTHR16166:SF141">
    <property type="entry name" value="INTERMEMBRANE LIPID TRANSFER PROTEIN VPS13D"/>
    <property type="match status" value="1"/>
</dbReference>
<gene>
    <name evidence="2" type="ORF">GOODEAATRI_023957</name>
</gene>
<feature type="domain" description="Vacuolar protein sorting-associated protein 13 VPS13 adaptor binding" evidence="1">
    <location>
        <begin position="2"/>
        <end position="105"/>
    </location>
</feature>
<accession>A0ABV0MUN3</accession>
<dbReference type="EMBL" id="JAHRIO010012611">
    <property type="protein sequence ID" value="MEQ2162834.1"/>
    <property type="molecule type" value="Genomic_DNA"/>
</dbReference>
<evidence type="ECO:0000259" key="1">
    <source>
        <dbReference type="Pfam" id="PF25036"/>
    </source>
</evidence>
<reference evidence="2 3" key="1">
    <citation type="submission" date="2021-06" db="EMBL/GenBank/DDBJ databases">
        <authorList>
            <person name="Palmer J.M."/>
        </authorList>
    </citation>
    <scope>NUCLEOTIDE SEQUENCE [LARGE SCALE GENOMIC DNA]</scope>
    <source>
        <strain evidence="2 3">GA_2019</strain>
        <tissue evidence="2">Muscle</tissue>
    </source>
</reference>
<dbReference type="InterPro" id="IPR009543">
    <property type="entry name" value="VPS13_VAB"/>
</dbReference>
<organism evidence="2 3">
    <name type="scientific">Goodea atripinnis</name>
    <dbReference type="NCBI Taxonomy" id="208336"/>
    <lineage>
        <taxon>Eukaryota</taxon>
        <taxon>Metazoa</taxon>
        <taxon>Chordata</taxon>
        <taxon>Craniata</taxon>
        <taxon>Vertebrata</taxon>
        <taxon>Euteleostomi</taxon>
        <taxon>Actinopterygii</taxon>
        <taxon>Neopterygii</taxon>
        <taxon>Teleostei</taxon>
        <taxon>Neoteleostei</taxon>
        <taxon>Acanthomorphata</taxon>
        <taxon>Ovalentaria</taxon>
        <taxon>Atherinomorphae</taxon>
        <taxon>Cyprinodontiformes</taxon>
        <taxon>Goodeidae</taxon>
        <taxon>Goodea</taxon>
    </lineage>
</organism>
<dbReference type="Pfam" id="PF25036">
    <property type="entry name" value="VPS13_VAB"/>
    <property type="match status" value="1"/>
</dbReference>
<dbReference type="InterPro" id="IPR026847">
    <property type="entry name" value="VPS13"/>
</dbReference>
<dbReference type="PANTHER" id="PTHR16166">
    <property type="entry name" value="VACUOLAR PROTEIN SORTING-ASSOCIATED PROTEIN VPS13"/>
    <property type="match status" value="1"/>
</dbReference>
<sequence length="706" mass="78553">LLCVRLMDVPNCTWSGGFEVNKPKSFHVNMRDTLGKCFFLRTEISLKGATYQISFTDTDQLPPPLRIDNMSEVPIQFWQHGVADLRLHTEVKAVSGLDYACDEPTLPPYITLTVKGAGSSEVTADMNFFKEYNKLYYENFIYIAATHTFSQNVDRKPVGKRRLESCAELVLDVDPKTQRVILRKKEPGKRSQLWRMTGTGMLCHEGSSPPQSKPAQPRPLDTSLVLDIAGLAAVSDNRYRLCIMGYWLYDGAEVVLGPDSGVEQPGPEQQFINQKMRPGSGVLSVQVLPDGPTRVLQVSIKPSQESTSRFISSEPLWPAAFHTYIISMCCSGDSGANDSGPALQVNAVKVPSKLMLTELFKLLWLWKGRSWWVFSLWLLKCCQLFYVSRVFVLRSKKKTVINTELEKLDENLHERPSEDTGPHKHYYFENLKISLPQIKLSVLPSHKLPPDLKALKGTLGFPLIRFEDAVINMYPFTRVHPYETQEIIINDILKHFREVRGHTSKLTDPNTLKSGAGSLLCHVSHLQELMSQAAQILGSVDFLGNPMGLLNDVTEGVSELIKYGNVSTLSDGLGKTMDTRHQSEREYIRYHGATSGEHLVAGIHGLAHGIIGGMTSIITSTVEGVKTEGGVSGFFSGLGKGLVGTVTKPVVGALDFASETAQTVRDITSLSNHRWVISVMRGNESSFWVLGVQRFYLFSLVVVQEC</sequence>
<dbReference type="Proteomes" id="UP001476798">
    <property type="component" value="Unassembled WGS sequence"/>
</dbReference>
<evidence type="ECO:0000313" key="2">
    <source>
        <dbReference type="EMBL" id="MEQ2162834.1"/>
    </source>
</evidence>
<protein>
    <recommendedName>
        <fullName evidence="1">Vacuolar protein sorting-associated protein 13 VPS13 adaptor binding domain-containing protein</fullName>
    </recommendedName>
</protein>
<comment type="caution">
    <text evidence="2">The sequence shown here is derived from an EMBL/GenBank/DDBJ whole genome shotgun (WGS) entry which is preliminary data.</text>
</comment>
<evidence type="ECO:0000313" key="3">
    <source>
        <dbReference type="Proteomes" id="UP001476798"/>
    </source>
</evidence>
<name>A0ABV0MUN3_9TELE</name>
<feature type="non-terminal residue" evidence="2">
    <location>
        <position position="1"/>
    </location>
</feature>